<dbReference type="EMBL" id="FOIU01000001">
    <property type="protein sequence ID" value="SEW01451.1"/>
    <property type="molecule type" value="Genomic_DNA"/>
</dbReference>
<protein>
    <recommendedName>
        <fullName evidence="4">Cytochrome C551</fullName>
    </recommendedName>
</protein>
<evidence type="ECO:0000313" key="2">
    <source>
        <dbReference type="EMBL" id="SEW01451.1"/>
    </source>
</evidence>
<dbReference type="Proteomes" id="UP000199469">
    <property type="component" value="Unassembled WGS sequence"/>
</dbReference>
<reference evidence="3" key="1">
    <citation type="submission" date="2016-10" db="EMBL/GenBank/DDBJ databases">
        <authorList>
            <person name="Varghese N."/>
            <person name="Submissions S."/>
        </authorList>
    </citation>
    <scope>NUCLEOTIDE SEQUENCE [LARGE SCALE GENOMIC DNA]</scope>
    <source>
        <strain evidence="3">DSM 17724</strain>
    </source>
</reference>
<feature type="compositionally biased region" description="Polar residues" evidence="1">
    <location>
        <begin position="46"/>
        <end position="57"/>
    </location>
</feature>
<evidence type="ECO:0000256" key="1">
    <source>
        <dbReference type="SAM" id="MobiDB-lite"/>
    </source>
</evidence>
<dbReference type="AlphaFoldDB" id="A0A1I0NJM7"/>
<dbReference type="STRING" id="356305.SAMN05421841_0625"/>
<accession>A0A1I0NJM7</accession>
<organism evidence="2 3">
    <name type="scientific">Chryseobacterium wanjuense</name>
    <dbReference type="NCBI Taxonomy" id="356305"/>
    <lineage>
        <taxon>Bacteria</taxon>
        <taxon>Pseudomonadati</taxon>
        <taxon>Bacteroidota</taxon>
        <taxon>Flavobacteriia</taxon>
        <taxon>Flavobacteriales</taxon>
        <taxon>Weeksellaceae</taxon>
        <taxon>Chryseobacterium group</taxon>
        <taxon>Chryseobacterium</taxon>
    </lineage>
</organism>
<feature type="region of interest" description="Disordered" evidence="1">
    <location>
        <begin position="34"/>
        <end position="85"/>
    </location>
</feature>
<feature type="compositionally biased region" description="Low complexity" evidence="1">
    <location>
        <begin position="34"/>
        <end position="44"/>
    </location>
</feature>
<sequence>MNFKNHTPKQSIMKKFLLIAVGLGIFAVSCGTKESSMSTSSKDSTAVDNTTQSVSPATTDTMTTKTTNPDSIKIKTDSAATTPVK</sequence>
<evidence type="ECO:0000313" key="3">
    <source>
        <dbReference type="Proteomes" id="UP000199469"/>
    </source>
</evidence>
<gene>
    <name evidence="2" type="ORF">SAMN05421841_0625</name>
</gene>
<dbReference type="PROSITE" id="PS51257">
    <property type="entry name" value="PROKAR_LIPOPROTEIN"/>
    <property type="match status" value="1"/>
</dbReference>
<keyword evidence="3" id="KW-1185">Reference proteome</keyword>
<name>A0A1I0NJM7_9FLAO</name>
<proteinExistence type="predicted"/>
<evidence type="ECO:0008006" key="4">
    <source>
        <dbReference type="Google" id="ProtNLM"/>
    </source>
</evidence>
<feature type="compositionally biased region" description="Low complexity" evidence="1">
    <location>
        <begin position="58"/>
        <end position="67"/>
    </location>
</feature>